<dbReference type="GO" id="GO:0004452">
    <property type="term" value="F:isopentenyl-diphosphate delta-isomerase activity"/>
    <property type="evidence" value="ECO:0007669"/>
    <property type="project" value="UniProtKB-UniRule"/>
</dbReference>
<feature type="binding site" evidence="11">
    <location>
        <position position="175"/>
    </location>
    <ligand>
        <name>substrate</name>
    </ligand>
</feature>
<keyword evidence="6 11" id="KW-0460">Magnesium</keyword>
<feature type="binding site" evidence="11">
    <location>
        <begin position="301"/>
        <end position="303"/>
    </location>
    <ligand>
        <name>FMN</name>
        <dbReference type="ChEBI" id="CHEBI:58210"/>
    </ligand>
</feature>
<evidence type="ECO:0000256" key="8">
    <source>
        <dbReference type="ARBA" id="ARBA00023229"/>
    </source>
</evidence>
<feature type="domain" description="FMN-dependent dehydrogenase" evidence="13">
    <location>
        <begin position="173"/>
        <end position="366"/>
    </location>
</feature>
<keyword evidence="4 11" id="KW-0288">FMN</keyword>
<dbReference type="CDD" id="cd02811">
    <property type="entry name" value="IDI-2_FMN"/>
    <property type="match status" value="1"/>
</dbReference>
<evidence type="ECO:0000256" key="10">
    <source>
        <dbReference type="ARBA" id="ARBA00025810"/>
    </source>
</evidence>
<dbReference type="PIRSF" id="PIRSF003314">
    <property type="entry name" value="IPP_isomerase"/>
    <property type="match status" value="1"/>
</dbReference>
<dbReference type="PANTHER" id="PTHR43665">
    <property type="entry name" value="ISOPENTENYL-DIPHOSPHATE DELTA-ISOMERASE"/>
    <property type="match status" value="1"/>
</dbReference>
<dbReference type="InterPro" id="IPR000262">
    <property type="entry name" value="FMN-dep_DH"/>
</dbReference>
<keyword evidence="5 11" id="KW-0479">Metal-binding</keyword>
<dbReference type="GO" id="GO:0070402">
    <property type="term" value="F:NADPH binding"/>
    <property type="evidence" value="ECO:0007669"/>
    <property type="project" value="UniProtKB-UniRule"/>
</dbReference>
<feature type="binding site" evidence="11">
    <location>
        <position position="232"/>
    </location>
    <ligand>
        <name>FMN</name>
        <dbReference type="ChEBI" id="CHEBI:58210"/>
    </ligand>
</feature>
<evidence type="ECO:0000256" key="12">
    <source>
        <dbReference type="SAM" id="MobiDB-lite"/>
    </source>
</evidence>
<feature type="binding site" evidence="11">
    <location>
        <position position="207"/>
    </location>
    <ligand>
        <name>FMN</name>
        <dbReference type="ChEBI" id="CHEBI:58210"/>
    </ligand>
</feature>
<keyword evidence="8 11" id="KW-0414">Isoprene biosynthesis</keyword>
<dbReference type="AlphaFoldDB" id="A0AB39UBC9"/>
<comment type="subcellular location">
    <subcellularLocation>
        <location evidence="11">Cytoplasm</location>
    </subcellularLocation>
</comment>
<evidence type="ECO:0000313" key="14">
    <source>
        <dbReference type="EMBL" id="XDS46262.1"/>
    </source>
</evidence>
<evidence type="ECO:0000256" key="6">
    <source>
        <dbReference type="ARBA" id="ARBA00022842"/>
    </source>
</evidence>
<evidence type="ECO:0000256" key="3">
    <source>
        <dbReference type="ARBA" id="ARBA00022630"/>
    </source>
</evidence>
<comment type="caution">
    <text evidence="11">Lacks conserved residue(s) required for the propagation of feature annotation.</text>
</comment>
<proteinExistence type="inferred from homology"/>
<dbReference type="SUPFAM" id="SSF51395">
    <property type="entry name" value="FMN-linked oxidoreductases"/>
    <property type="match status" value="1"/>
</dbReference>
<name>A0AB39UBC9_9BIFI</name>
<evidence type="ECO:0000313" key="15">
    <source>
        <dbReference type="EMBL" id="XDS48958.1"/>
    </source>
</evidence>
<dbReference type="Gene3D" id="3.20.20.70">
    <property type="entry name" value="Aldolase class I"/>
    <property type="match status" value="1"/>
</dbReference>
<dbReference type="PANTHER" id="PTHR43665:SF1">
    <property type="entry name" value="ISOPENTENYL-DIPHOSPHATE DELTA-ISOMERASE"/>
    <property type="match status" value="1"/>
</dbReference>
<evidence type="ECO:0000256" key="9">
    <source>
        <dbReference type="ARBA" id="ARBA00023235"/>
    </source>
</evidence>
<dbReference type="EMBL" id="CP129683">
    <property type="protein sequence ID" value="XDS50181.1"/>
    <property type="molecule type" value="Genomic_DNA"/>
</dbReference>
<comment type="cofactor">
    <cofactor evidence="11">
        <name>NADPH</name>
        <dbReference type="ChEBI" id="CHEBI:57783"/>
    </cofactor>
</comment>
<dbReference type="Pfam" id="PF01070">
    <property type="entry name" value="FMN_dh"/>
    <property type="match status" value="1"/>
</dbReference>
<dbReference type="GO" id="GO:0005737">
    <property type="term" value="C:cytoplasm"/>
    <property type="evidence" value="ECO:0007669"/>
    <property type="project" value="UniProtKB-SubCell"/>
</dbReference>
<comment type="subunit">
    <text evidence="10 11">Homooctamer. Dimer of tetramers.</text>
</comment>
<feature type="binding site" evidence="11">
    <location>
        <position position="237"/>
    </location>
    <ligand>
        <name>FMN</name>
        <dbReference type="ChEBI" id="CHEBI:58210"/>
    </ligand>
</feature>
<evidence type="ECO:0000256" key="2">
    <source>
        <dbReference type="ARBA" id="ARBA00022490"/>
    </source>
</evidence>
<feature type="binding site" evidence="11">
    <location>
        <begin position="87"/>
        <end position="89"/>
    </location>
    <ligand>
        <name>FMN</name>
        <dbReference type="ChEBI" id="CHEBI:58210"/>
    </ligand>
</feature>
<feature type="binding site" evidence="11">
    <location>
        <position position="145"/>
    </location>
    <ligand>
        <name>FMN</name>
        <dbReference type="ChEBI" id="CHEBI:58210"/>
    </ligand>
</feature>
<dbReference type="HAMAP" id="MF_00354">
    <property type="entry name" value="Idi_2"/>
    <property type="match status" value="1"/>
</dbReference>
<dbReference type="EMBL" id="CP129682">
    <property type="protein sequence ID" value="XDS48958.1"/>
    <property type="molecule type" value="Genomic_DNA"/>
</dbReference>
<comment type="similarity">
    <text evidence="11">Belongs to the IPP isomerase type 2 family.</text>
</comment>
<feature type="binding site" evidence="11">
    <location>
        <begin position="30"/>
        <end position="31"/>
    </location>
    <ligand>
        <name>substrate</name>
    </ligand>
</feature>
<evidence type="ECO:0000313" key="16">
    <source>
        <dbReference type="EMBL" id="XDS50181.1"/>
    </source>
</evidence>
<dbReference type="EC" id="5.3.3.2" evidence="11"/>
<protein>
    <recommendedName>
        <fullName evidence="11">Isopentenyl-diphosphate delta-isomerase</fullName>
        <shortName evidence="11">IPP isomerase</shortName>
        <ecNumber evidence="11">5.3.3.2</ecNumber>
    </recommendedName>
    <alternativeName>
        <fullName evidence="11">Isopentenyl diphosphate:dimethylallyl diphosphate isomerase</fullName>
    </alternativeName>
    <alternativeName>
        <fullName evidence="11">Isopentenyl pyrophosphate isomerase</fullName>
    </alternativeName>
    <alternativeName>
        <fullName evidence="11">Type 2 isopentenyl diphosphate isomerase</fullName>
        <shortName evidence="11">IDI-2</shortName>
    </alternativeName>
</protein>
<evidence type="ECO:0000256" key="11">
    <source>
        <dbReference type="HAMAP-Rule" id="MF_00354"/>
    </source>
</evidence>
<dbReference type="KEGG" id="bfk:QN062_07220"/>
<comment type="cofactor">
    <cofactor evidence="11">
        <name>Mg(2+)</name>
        <dbReference type="ChEBI" id="CHEBI:18420"/>
    </cofactor>
</comment>
<evidence type="ECO:0000259" key="13">
    <source>
        <dbReference type="Pfam" id="PF01070"/>
    </source>
</evidence>
<feature type="compositionally biased region" description="Basic and acidic residues" evidence="12">
    <location>
        <begin position="1"/>
        <end position="10"/>
    </location>
</feature>
<comment type="catalytic activity">
    <reaction evidence="11">
        <text>isopentenyl diphosphate = dimethylallyl diphosphate</text>
        <dbReference type="Rhea" id="RHEA:23284"/>
        <dbReference type="ChEBI" id="CHEBI:57623"/>
        <dbReference type="ChEBI" id="CHEBI:128769"/>
        <dbReference type="EC" id="5.3.3.2"/>
    </reaction>
</comment>
<reference evidence="14" key="1">
    <citation type="submission" date="2023-07" db="EMBL/GenBank/DDBJ databases">
        <title>Bifidobacterium aquikefiriaerophilum sp. nov. and Bifidobacterium eccum sp. nov., isolated from water kefir.</title>
        <authorList>
            <person name="Breselge S."/>
            <person name="Bellassi P."/>
            <person name="Barcenilla C."/>
            <person name="Alvarez-Ordonez A."/>
            <person name="Morelli L."/>
            <person name="Cotter P.D."/>
        </authorList>
    </citation>
    <scope>NUCLEOTIDE SEQUENCE</scope>
    <source>
        <strain evidence="16">WK012_4_13</strain>
        <strain evidence="15">WK013_4_14</strain>
        <strain evidence="14">WK048_4_13</strain>
    </source>
</reference>
<sequence>MSSKPNHEEPAPSQPAAMPSKQTLPRRHSRKDDHVRLANAQHEAEGCNSFDDVRFVHNSFPDMAVHDVDMHVDMLGSQWDVPFYVNAMTGGSASTGVLNGALAQAAESCGVAIASGSQHAALRDRALTPTFTTLREHTHGFLFANVGPSVTASQARQAVDMIAANALQIHVNAAQEIVMPEGDRDFSAWKATIREILETVDVPVVVKEVGFGMSQATIRAIAAMGVAAIDVSGRGGTDFITIENQRRNRSEYGYMAGWGESTVLSLLNAVEVHHERLADRDGSSHASSDSVLQPQIVASGGVRTPLDVAIALSLGAQAVGVSGHFLHTLIKSGESGLVEEIERWKQQLRSIMTLLGARTIPELRTRNLLVTGQTGREAELLGISLKDYANRSVQSVD</sequence>
<gene>
    <name evidence="11 14" type="primary">fni</name>
    <name evidence="16" type="ORF">QN062_07220</name>
    <name evidence="15" type="ORF">QN216_01420</name>
    <name evidence="14" type="ORF">QN217_09035</name>
</gene>
<keyword evidence="3 11" id="KW-0285">Flavoprotein</keyword>
<feature type="binding site" evidence="11">
    <location>
        <begin position="322"/>
        <end position="323"/>
    </location>
    <ligand>
        <name>FMN</name>
        <dbReference type="ChEBI" id="CHEBI:58210"/>
    </ligand>
</feature>
<dbReference type="GO" id="GO:0000287">
    <property type="term" value="F:magnesium ion binding"/>
    <property type="evidence" value="ECO:0007669"/>
    <property type="project" value="UniProtKB-UniRule"/>
</dbReference>
<evidence type="ECO:0000256" key="1">
    <source>
        <dbReference type="ARBA" id="ARBA00001917"/>
    </source>
</evidence>
<dbReference type="InterPro" id="IPR013785">
    <property type="entry name" value="Aldolase_TIM"/>
</dbReference>
<comment type="function">
    <text evidence="11">Involved in the biosynthesis of isoprenoids. Catalyzes the 1,3-allylic rearrangement of the homoallylic substrate isopentenyl (IPP) to its allylic isomer, dimethylallyl diphosphate (DMAPP).</text>
</comment>
<comment type="cofactor">
    <cofactor evidence="1 11">
        <name>FMN</name>
        <dbReference type="ChEBI" id="CHEBI:58210"/>
    </cofactor>
</comment>
<dbReference type="EMBL" id="CP129675">
    <property type="protein sequence ID" value="XDS46262.1"/>
    <property type="molecule type" value="Genomic_DNA"/>
</dbReference>
<feature type="binding site" evidence="11">
    <location>
        <begin position="117"/>
        <end position="119"/>
    </location>
    <ligand>
        <name>substrate</name>
    </ligand>
</feature>
<evidence type="ECO:0000256" key="5">
    <source>
        <dbReference type="ARBA" id="ARBA00022723"/>
    </source>
</evidence>
<organism evidence="14">
    <name type="scientific">Bifidobacterium fermentum</name>
    <dbReference type="NCBI Taxonomy" id="3059035"/>
    <lineage>
        <taxon>Bacteria</taxon>
        <taxon>Bacillati</taxon>
        <taxon>Actinomycetota</taxon>
        <taxon>Actinomycetes</taxon>
        <taxon>Bifidobacteriales</taxon>
        <taxon>Bifidobacteriaceae</taxon>
        <taxon>Bifidobacterium</taxon>
    </lineage>
</organism>
<keyword evidence="7 11" id="KW-0521">NADP</keyword>
<dbReference type="GO" id="GO:0010181">
    <property type="term" value="F:FMN binding"/>
    <property type="evidence" value="ECO:0007669"/>
    <property type="project" value="UniProtKB-UniRule"/>
</dbReference>
<evidence type="ECO:0000256" key="7">
    <source>
        <dbReference type="ARBA" id="ARBA00022857"/>
    </source>
</evidence>
<dbReference type="InterPro" id="IPR011179">
    <property type="entry name" value="IPdP_isomerase"/>
</dbReference>
<dbReference type="NCBIfam" id="TIGR02151">
    <property type="entry name" value="IPP_isom_2"/>
    <property type="match status" value="1"/>
</dbReference>
<feature type="region of interest" description="Disordered" evidence="12">
    <location>
        <begin position="1"/>
        <end position="34"/>
    </location>
</feature>
<keyword evidence="9 11" id="KW-0413">Isomerase</keyword>
<feature type="binding site" evidence="11">
    <location>
        <position position="117"/>
    </location>
    <ligand>
        <name>FMN</name>
        <dbReference type="ChEBI" id="CHEBI:58210"/>
    </ligand>
</feature>
<accession>A0AB39UBC9</accession>
<keyword evidence="2 11" id="KW-0963">Cytoplasm</keyword>
<evidence type="ECO:0000256" key="4">
    <source>
        <dbReference type="ARBA" id="ARBA00022643"/>
    </source>
</evidence>
<feature type="binding site" evidence="11">
    <location>
        <position position="176"/>
    </location>
    <ligand>
        <name>Mg(2+)</name>
        <dbReference type="ChEBI" id="CHEBI:18420"/>
    </ligand>
</feature>
<dbReference type="GO" id="GO:0008299">
    <property type="term" value="P:isoprenoid biosynthetic process"/>
    <property type="evidence" value="ECO:0007669"/>
    <property type="project" value="UniProtKB-UniRule"/>
</dbReference>
<dbReference type="GO" id="GO:0016491">
    <property type="term" value="F:oxidoreductase activity"/>
    <property type="evidence" value="ECO:0007669"/>
    <property type="project" value="InterPro"/>
</dbReference>
<dbReference type="RefSeq" id="WP_369341153.1">
    <property type="nucleotide sequence ID" value="NZ_CP129675.1"/>
</dbReference>